<comment type="caution">
    <text evidence="2">The sequence shown here is derived from an EMBL/GenBank/DDBJ whole genome shotgun (WGS) entry which is preliminary data.</text>
</comment>
<accession>A0A1Q9LMQ4</accession>
<evidence type="ECO:0008006" key="4">
    <source>
        <dbReference type="Google" id="ProtNLM"/>
    </source>
</evidence>
<keyword evidence="3" id="KW-1185">Reference proteome</keyword>
<dbReference type="STRING" id="1193682.BJP25_17510"/>
<evidence type="ECO:0000313" key="3">
    <source>
        <dbReference type="Proteomes" id="UP000186040"/>
    </source>
</evidence>
<dbReference type="Proteomes" id="UP000186040">
    <property type="component" value="Unassembled WGS sequence"/>
</dbReference>
<proteinExistence type="predicted"/>
<dbReference type="AlphaFoldDB" id="A0A1Q9LMQ4"/>
<dbReference type="OrthoDB" id="4570226at2"/>
<gene>
    <name evidence="2" type="ORF">BJP25_17510</name>
</gene>
<evidence type="ECO:0000313" key="2">
    <source>
        <dbReference type="EMBL" id="OLR93279.1"/>
    </source>
</evidence>
<organism evidence="2 3">
    <name type="scientific">Actinokineospora bangkokensis</name>
    <dbReference type="NCBI Taxonomy" id="1193682"/>
    <lineage>
        <taxon>Bacteria</taxon>
        <taxon>Bacillati</taxon>
        <taxon>Actinomycetota</taxon>
        <taxon>Actinomycetes</taxon>
        <taxon>Pseudonocardiales</taxon>
        <taxon>Pseudonocardiaceae</taxon>
        <taxon>Actinokineospora</taxon>
    </lineage>
</organism>
<evidence type="ECO:0000256" key="1">
    <source>
        <dbReference type="SAM" id="MobiDB-lite"/>
    </source>
</evidence>
<feature type="compositionally biased region" description="Acidic residues" evidence="1">
    <location>
        <begin position="72"/>
        <end position="85"/>
    </location>
</feature>
<dbReference type="EMBL" id="MKQR01000011">
    <property type="protein sequence ID" value="OLR93279.1"/>
    <property type="molecule type" value="Genomic_DNA"/>
</dbReference>
<protein>
    <recommendedName>
        <fullName evidence="4">Asp23/Gls24 family envelope stress response protein</fullName>
    </recommendedName>
</protein>
<name>A0A1Q9LMQ4_9PSEU</name>
<sequence length="148" mass="14629">MATPVVAAVAADAAAGVAGVARLETGVVGLIGSAVHQTRQRLAGTTPADVDGVRVRVEPGAAGAPVNPADPADPEDAVGAGDAEDREDVVDVEVDIALDGFDQAAAVTSAVRRAVRDRVAAATGIRLRSVCVTVLDVSVDDAVAGGRA</sequence>
<feature type="region of interest" description="Disordered" evidence="1">
    <location>
        <begin position="58"/>
        <end position="85"/>
    </location>
</feature>
<reference evidence="2 3" key="1">
    <citation type="submission" date="2016-10" db="EMBL/GenBank/DDBJ databases">
        <title>The Draft Genome Sequence of Actinokineospora bangkokensis 44EHWT reveals the biosynthetic pathway of antifungal compounds Thailandins with unusual extender unit butylmalonyl-CoA.</title>
        <authorList>
            <person name="Greule A."/>
            <person name="Intra B."/>
            <person name="Flemming S."/>
            <person name="Rommel M.G."/>
            <person name="Panbangred W."/>
            <person name="Bechthold A."/>
        </authorList>
    </citation>
    <scope>NUCLEOTIDE SEQUENCE [LARGE SCALE GENOMIC DNA]</scope>
    <source>
        <strain evidence="2 3">44EHW</strain>
    </source>
</reference>